<protein>
    <submittedName>
        <fullName evidence="2">Uncharacterized protein</fullName>
    </submittedName>
</protein>
<feature type="compositionally biased region" description="Polar residues" evidence="1">
    <location>
        <begin position="1"/>
        <end position="15"/>
    </location>
</feature>
<feature type="region of interest" description="Disordered" evidence="1">
    <location>
        <begin position="1"/>
        <end position="22"/>
    </location>
</feature>
<evidence type="ECO:0000313" key="3">
    <source>
        <dbReference type="Proteomes" id="UP000274822"/>
    </source>
</evidence>
<name>A0A433QQW5_9FUNG</name>
<dbReference type="EMBL" id="RBNJ01002279">
    <property type="protein sequence ID" value="RUS32148.1"/>
    <property type="molecule type" value="Genomic_DNA"/>
</dbReference>
<dbReference type="PANTHER" id="PTHR37332">
    <property type="entry name" value="EXPRESSED PROTEIN"/>
    <property type="match status" value="1"/>
</dbReference>
<accession>A0A433QQW5</accession>
<proteinExistence type="predicted"/>
<dbReference type="PANTHER" id="PTHR37332:SF1">
    <property type="entry name" value="ELMO DOMAIN-CONTAINING PROTEIN"/>
    <property type="match status" value="1"/>
</dbReference>
<evidence type="ECO:0000313" key="2">
    <source>
        <dbReference type="EMBL" id="RUS32148.1"/>
    </source>
</evidence>
<dbReference type="Proteomes" id="UP000274822">
    <property type="component" value="Unassembled WGS sequence"/>
</dbReference>
<dbReference type="AlphaFoldDB" id="A0A433QQW5"/>
<keyword evidence="3" id="KW-1185">Reference proteome</keyword>
<gene>
    <name evidence="2" type="ORF">BC938DRAFT_476167</name>
</gene>
<organism evidence="2 3">
    <name type="scientific">Jimgerdemannia flammicorona</name>
    <dbReference type="NCBI Taxonomy" id="994334"/>
    <lineage>
        <taxon>Eukaryota</taxon>
        <taxon>Fungi</taxon>
        <taxon>Fungi incertae sedis</taxon>
        <taxon>Mucoromycota</taxon>
        <taxon>Mucoromycotina</taxon>
        <taxon>Endogonomycetes</taxon>
        <taxon>Endogonales</taxon>
        <taxon>Endogonaceae</taxon>
        <taxon>Jimgerdemannia</taxon>
    </lineage>
</organism>
<reference evidence="2 3" key="1">
    <citation type="journal article" date="2018" name="New Phytol.">
        <title>Phylogenomics of Endogonaceae and evolution of mycorrhizas within Mucoromycota.</title>
        <authorList>
            <person name="Chang Y."/>
            <person name="Desiro A."/>
            <person name="Na H."/>
            <person name="Sandor L."/>
            <person name="Lipzen A."/>
            <person name="Clum A."/>
            <person name="Barry K."/>
            <person name="Grigoriev I.V."/>
            <person name="Martin F.M."/>
            <person name="Stajich J.E."/>
            <person name="Smith M.E."/>
            <person name="Bonito G."/>
            <person name="Spatafora J.W."/>
        </authorList>
    </citation>
    <scope>NUCLEOTIDE SEQUENCE [LARGE SCALE GENOMIC DNA]</scope>
    <source>
        <strain evidence="2 3">AD002</strain>
    </source>
</reference>
<comment type="caution">
    <text evidence="2">The sequence shown here is derived from an EMBL/GenBank/DDBJ whole genome shotgun (WGS) entry which is preliminary data.</text>
</comment>
<evidence type="ECO:0000256" key="1">
    <source>
        <dbReference type="SAM" id="MobiDB-lite"/>
    </source>
</evidence>
<sequence>MSHVSSRPHSTSVPSPHTDMAATSFGPQDTAYEFLTELVHKRIATINYLRRAHEGSTHWFNTVLLGREDLTKMYQNAKMRKRTHNFYILGTSLAPILDVSNPPDYVKALSLLLQEFEYHTSDHSKPKMVGAHCYDMPSLFQYVH</sequence>